<proteinExistence type="predicted"/>
<dbReference type="Proteomes" id="UP000499080">
    <property type="component" value="Unassembled WGS sequence"/>
</dbReference>
<organism evidence="1 2">
    <name type="scientific">Araneus ventricosus</name>
    <name type="common">Orbweaver spider</name>
    <name type="synonym">Epeira ventricosa</name>
    <dbReference type="NCBI Taxonomy" id="182803"/>
    <lineage>
        <taxon>Eukaryota</taxon>
        <taxon>Metazoa</taxon>
        <taxon>Ecdysozoa</taxon>
        <taxon>Arthropoda</taxon>
        <taxon>Chelicerata</taxon>
        <taxon>Arachnida</taxon>
        <taxon>Araneae</taxon>
        <taxon>Araneomorphae</taxon>
        <taxon>Entelegynae</taxon>
        <taxon>Araneoidea</taxon>
        <taxon>Araneidae</taxon>
        <taxon>Araneus</taxon>
    </lineage>
</organism>
<dbReference type="Gene3D" id="3.30.420.10">
    <property type="entry name" value="Ribonuclease H-like superfamily/Ribonuclease H"/>
    <property type="match status" value="1"/>
</dbReference>
<dbReference type="InterPro" id="IPR036397">
    <property type="entry name" value="RNaseH_sf"/>
</dbReference>
<evidence type="ECO:0008006" key="3">
    <source>
        <dbReference type="Google" id="ProtNLM"/>
    </source>
</evidence>
<dbReference type="OrthoDB" id="8191996at2759"/>
<evidence type="ECO:0000313" key="2">
    <source>
        <dbReference type="Proteomes" id="UP000499080"/>
    </source>
</evidence>
<sequence>MKFLNARNVRPCEIYRQISENQFRPSSIRLPFNSHLKKFLAGQRFESDDQIKVKFQNWFRSQAAEFYEAGVLQLVPRYDTCLNSHGEYVEM</sequence>
<accession>A0A4Y2PVJ8</accession>
<dbReference type="GO" id="GO:0003676">
    <property type="term" value="F:nucleic acid binding"/>
    <property type="evidence" value="ECO:0007669"/>
    <property type="project" value="InterPro"/>
</dbReference>
<evidence type="ECO:0000313" key="1">
    <source>
        <dbReference type="EMBL" id="GBN55928.1"/>
    </source>
</evidence>
<name>A0A4Y2PVJ8_ARAVE</name>
<dbReference type="EMBL" id="BGPR01012409">
    <property type="protein sequence ID" value="GBN55928.1"/>
    <property type="molecule type" value="Genomic_DNA"/>
</dbReference>
<reference evidence="1 2" key="1">
    <citation type="journal article" date="2019" name="Sci. Rep.">
        <title>Orb-weaving spider Araneus ventricosus genome elucidates the spidroin gene catalogue.</title>
        <authorList>
            <person name="Kono N."/>
            <person name="Nakamura H."/>
            <person name="Ohtoshi R."/>
            <person name="Moran D.A.P."/>
            <person name="Shinohara A."/>
            <person name="Yoshida Y."/>
            <person name="Fujiwara M."/>
            <person name="Mori M."/>
            <person name="Tomita M."/>
            <person name="Arakawa K."/>
        </authorList>
    </citation>
    <scope>NUCLEOTIDE SEQUENCE [LARGE SCALE GENOMIC DNA]</scope>
</reference>
<dbReference type="AlphaFoldDB" id="A0A4Y2PVJ8"/>
<protein>
    <recommendedName>
        <fullName evidence="3">Histone-lysine N-methyltransferase SETMAR</fullName>
    </recommendedName>
</protein>
<comment type="caution">
    <text evidence="1">The sequence shown here is derived from an EMBL/GenBank/DDBJ whole genome shotgun (WGS) entry which is preliminary data.</text>
</comment>
<gene>
    <name evidence="1" type="ORF">AVEN_169466_1</name>
</gene>
<keyword evidence="2" id="KW-1185">Reference proteome</keyword>